<gene>
    <name evidence="1" type="ORF">LITE_LOCUS40731</name>
</gene>
<dbReference type="Gene3D" id="1.20.5.730">
    <property type="entry name" value="Single helix bin"/>
    <property type="match status" value="1"/>
</dbReference>
<dbReference type="SUPFAM" id="SSF90257">
    <property type="entry name" value="Myosin rod fragments"/>
    <property type="match status" value="1"/>
</dbReference>
<comment type="caution">
    <text evidence="1">The sequence shown here is derived from an EMBL/GenBank/DDBJ whole genome shotgun (WGS) entry which is preliminary data.</text>
</comment>
<keyword evidence="2" id="KW-1185">Reference proteome</keyword>
<organism evidence="1 2">
    <name type="scientific">Linum tenue</name>
    <dbReference type="NCBI Taxonomy" id="586396"/>
    <lineage>
        <taxon>Eukaryota</taxon>
        <taxon>Viridiplantae</taxon>
        <taxon>Streptophyta</taxon>
        <taxon>Embryophyta</taxon>
        <taxon>Tracheophyta</taxon>
        <taxon>Spermatophyta</taxon>
        <taxon>Magnoliopsida</taxon>
        <taxon>eudicotyledons</taxon>
        <taxon>Gunneridae</taxon>
        <taxon>Pentapetalae</taxon>
        <taxon>rosids</taxon>
        <taxon>fabids</taxon>
        <taxon>Malpighiales</taxon>
        <taxon>Linaceae</taxon>
        <taxon>Linum</taxon>
    </lineage>
</organism>
<name>A0AAV0PZ71_9ROSI</name>
<dbReference type="AlphaFoldDB" id="A0AAV0PZ71"/>
<sequence length="225" mass="25318">MVTKLVAGLPQFMALLSKRDNLYMHYNWNEQEFPDFNQCLGTTRVVDPVGPCTLFKPEFSPGQPPNNSQRVWIYCFANDPTPTMHNMACLYGDGVGYVSDFDFSPWESYVDKAGARDAEILRLSVDVAAKDEEMRSLGRELADKDVQIGNLQGQVADKDEEIRVLNSQVVTKDAEIESLGHQLADREARILELRAQVAAWVSYDEEKRARLEAEMLTLHSTVASA</sequence>
<dbReference type="Proteomes" id="UP001154282">
    <property type="component" value="Unassembled WGS sequence"/>
</dbReference>
<dbReference type="EMBL" id="CAMGYJ010000009">
    <property type="protein sequence ID" value="CAI0476320.1"/>
    <property type="molecule type" value="Genomic_DNA"/>
</dbReference>
<evidence type="ECO:0000313" key="2">
    <source>
        <dbReference type="Proteomes" id="UP001154282"/>
    </source>
</evidence>
<accession>A0AAV0PZ71</accession>
<protein>
    <submittedName>
        <fullName evidence="1">Uncharacterized protein</fullName>
    </submittedName>
</protein>
<reference evidence="1" key="1">
    <citation type="submission" date="2022-08" db="EMBL/GenBank/DDBJ databases">
        <authorList>
            <person name="Gutierrez-Valencia J."/>
        </authorList>
    </citation>
    <scope>NUCLEOTIDE SEQUENCE</scope>
</reference>
<proteinExistence type="predicted"/>
<evidence type="ECO:0000313" key="1">
    <source>
        <dbReference type="EMBL" id="CAI0476320.1"/>
    </source>
</evidence>